<comment type="similarity">
    <text evidence="1">Belongs to the sulfatase family.</text>
</comment>
<evidence type="ECO:0000259" key="6">
    <source>
        <dbReference type="Pfam" id="PF00884"/>
    </source>
</evidence>
<dbReference type="Gene3D" id="3.30.1120.10">
    <property type="match status" value="1"/>
</dbReference>
<dbReference type="InterPro" id="IPR000917">
    <property type="entry name" value="Sulfatase_N"/>
</dbReference>
<dbReference type="RefSeq" id="WP_131498078.1">
    <property type="nucleotide sequence ID" value="NZ_SJKC01000003.1"/>
</dbReference>
<dbReference type="PANTHER" id="PTHR42693:SF53">
    <property type="entry name" value="ENDO-4-O-SULFATASE"/>
    <property type="match status" value="1"/>
</dbReference>
<dbReference type="AlphaFoldDB" id="A0A4V2M4J3"/>
<dbReference type="PROSITE" id="PS00523">
    <property type="entry name" value="SULFATASE_1"/>
    <property type="match status" value="1"/>
</dbReference>
<dbReference type="CDD" id="cd16025">
    <property type="entry name" value="PAS_like"/>
    <property type="match status" value="1"/>
</dbReference>
<feature type="region of interest" description="Disordered" evidence="5">
    <location>
        <begin position="1"/>
        <end position="28"/>
    </location>
</feature>
<dbReference type="PANTHER" id="PTHR42693">
    <property type="entry name" value="ARYLSULFATASE FAMILY MEMBER"/>
    <property type="match status" value="1"/>
</dbReference>
<keyword evidence="3" id="KW-0378">Hydrolase</keyword>
<evidence type="ECO:0000256" key="5">
    <source>
        <dbReference type="SAM" id="MobiDB-lite"/>
    </source>
</evidence>
<organism evidence="7 8">
    <name type="scientific">Kribbella speibonae</name>
    <dbReference type="NCBI Taxonomy" id="1572660"/>
    <lineage>
        <taxon>Bacteria</taxon>
        <taxon>Bacillati</taxon>
        <taxon>Actinomycetota</taxon>
        <taxon>Actinomycetes</taxon>
        <taxon>Propionibacteriales</taxon>
        <taxon>Kribbellaceae</taxon>
        <taxon>Kribbella</taxon>
    </lineage>
</organism>
<comment type="caution">
    <text evidence="7">The sequence shown here is derived from an EMBL/GenBank/DDBJ whole genome shotgun (WGS) entry which is preliminary data.</text>
</comment>
<dbReference type="SUPFAM" id="SSF53649">
    <property type="entry name" value="Alkaline phosphatase-like"/>
    <property type="match status" value="1"/>
</dbReference>
<protein>
    <submittedName>
        <fullName evidence="7">Arylsulfatase</fullName>
    </submittedName>
</protein>
<dbReference type="GO" id="GO:0004065">
    <property type="term" value="F:arylsulfatase activity"/>
    <property type="evidence" value="ECO:0007669"/>
    <property type="project" value="TreeGrafter"/>
</dbReference>
<keyword evidence="4" id="KW-0106">Calcium</keyword>
<dbReference type="Pfam" id="PF00884">
    <property type="entry name" value="Sulfatase"/>
    <property type="match status" value="1"/>
</dbReference>
<reference evidence="7 8" key="1">
    <citation type="submission" date="2019-02" db="EMBL/GenBank/DDBJ databases">
        <title>Kribbella capetownensis sp. nov. and Kribbella speibonae sp. nov., isolated from soil.</title>
        <authorList>
            <person name="Curtis S.M."/>
            <person name="Norton I."/>
            <person name="Everest G.J."/>
            <person name="Meyers P.R."/>
        </authorList>
    </citation>
    <scope>NUCLEOTIDE SEQUENCE [LARGE SCALE GENOMIC DNA]</scope>
    <source>
        <strain evidence="7 8">YM55</strain>
    </source>
</reference>
<dbReference type="PROSITE" id="PS00149">
    <property type="entry name" value="SULFATASE_2"/>
    <property type="match status" value="1"/>
</dbReference>
<dbReference type="GO" id="GO:0046872">
    <property type="term" value="F:metal ion binding"/>
    <property type="evidence" value="ECO:0007669"/>
    <property type="project" value="UniProtKB-KW"/>
</dbReference>
<sequence>MSRPETAFRGRIGTTVADSEPWWPENDASSNHRPNVVTVVLDDTGWSDLGCYGSEIATPTIDKLAAGGLRYTNFHVTPLCSPTRASLLTGRNHHRVGMRFLADTDTGFPNARGRIDADVPTLPQLLRDQGYGTYLAGKWHLAPLHEITPAGPFHNWPLGKGFDRFYGFLGGCTDQYAPELFQDNAPIEPPAGDGYHLSGDLVDQAIRFVTDHVAFRTDQPFYLHLAFGATHAPFQAPREYVDKYVETFAKGWDRTRADRFARQLELGLVPPGSELSERAPGVPAWDDLDDDHRELFTHLQAAFAGFLEHTDTQLGVFVAALERLGLLDDTIIVVCADNGASREGGPQGAVNVAAPYNGLARSVTTELSELDRLAGPDGPAFYPEGWANAGNTPFQLYKQYVDLGGVRSSLVVHWPRGVTNRGEVRRQFVHVVDLAPTLLELAGGTENAEFDGASIAPTFDDTGDGRDTQYWEMLGHRAIWHRGWKAVTCHEPGVPFESDSWRLYDTTSDFSECRDVADQEPGVLADLQELWWREAKANDVLPLDDRRLKDLLRFRPPLGIAARRSLRLHAGQSHLATTSTLCGLDRSMRVRAPLTEVADGVVLASGGSYGGYVLYVKSDVLTFEYHFLDWRGTARSPQLPPGEAEVGFDVDRRDDRSARLRLVVSGQTVDEIELPVAATLLSFWGLDVGHDPVSQVSTAYDGPFPLPSGALSYVAIDFLEEHSAAAVADAIEATE</sequence>
<evidence type="ECO:0000313" key="8">
    <source>
        <dbReference type="Proteomes" id="UP000294225"/>
    </source>
</evidence>
<feature type="domain" description="Sulfatase N-terminal" evidence="6">
    <location>
        <begin position="34"/>
        <end position="443"/>
    </location>
</feature>
<evidence type="ECO:0000256" key="4">
    <source>
        <dbReference type="ARBA" id="ARBA00022837"/>
    </source>
</evidence>
<evidence type="ECO:0000256" key="2">
    <source>
        <dbReference type="ARBA" id="ARBA00022723"/>
    </source>
</evidence>
<dbReference type="InterPro" id="IPR017850">
    <property type="entry name" value="Alkaline_phosphatase_core_sf"/>
</dbReference>
<dbReference type="Gene3D" id="3.40.720.10">
    <property type="entry name" value="Alkaline Phosphatase, subunit A"/>
    <property type="match status" value="1"/>
</dbReference>
<dbReference type="EMBL" id="SJKC01000003">
    <property type="protein sequence ID" value="TCC36252.1"/>
    <property type="molecule type" value="Genomic_DNA"/>
</dbReference>
<evidence type="ECO:0000256" key="3">
    <source>
        <dbReference type="ARBA" id="ARBA00022801"/>
    </source>
</evidence>
<evidence type="ECO:0000256" key="1">
    <source>
        <dbReference type="ARBA" id="ARBA00008779"/>
    </source>
</evidence>
<name>A0A4V2M4J3_9ACTN</name>
<dbReference type="InterPro" id="IPR024607">
    <property type="entry name" value="Sulfatase_CS"/>
</dbReference>
<keyword evidence="2" id="KW-0479">Metal-binding</keyword>
<dbReference type="InterPro" id="IPR050738">
    <property type="entry name" value="Sulfatase"/>
</dbReference>
<proteinExistence type="inferred from homology"/>
<gene>
    <name evidence="7" type="ORF">E0H92_26710</name>
</gene>
<accession>A0A4V2M4J3</accession>
<evidence type="ECO:0000313" key="7">
    <source>
        <dbReference type="EMBL" id="TCC36252.1"/>
    </source>
</evidence>
<dbReference type="Proteomes" id="UP000294225">
    <property type="component" value="Unassembled WGS sequence"/>
</dbReference>